<dbReference type="SUPFAM" id="SSF46689">
    <property type="entry name" value="Homeodomain-like"/>
    <property type="match status" value="2"/>
</dbReference>
<dbReference type="InterPro" id="IPR036388">
    <property type="entry name" value="WH-like_DNA-bd_sf"/>
</dbReference>
<evidence type="ECO:0000259" key="4">
    <source>
        <dbReference type="Pfam" id="PF04218"/>
    </source>
</evidence>
<dbReference type="InterPro" id="IPR006600">
    <property type="entry name" value="HTH_CenpB_DNA-bd_dom"/>
</dbReference>
<dbReference type="Pfam" id="PF03221">
    <property type="entry name" value="HTH_Tnp_Tc5"/>
    <property type="match status" value="1"/>
</dbReference>
<name>A0A7E6CRA9_9CHIR</name>
<dbReference type="Pfam" id="PF04218">
    <property type="entry name" value="CENP-B_N"/>
    <property type="match status" value="1"/>
</dbReference>
<evidence type="ECO:0000259" key="3">
    <source>
        <dbReference type="Pfam" id="PF03221"/>
    </source>
</evidence>
<dbReference type="InterPro" id="IPR007889">
    <property type="entry name" value="HTH_Psq"/>
</dbReference>
<dbReference type="Proteomes" id="UP000504628">
    <property type="component" value="Chromosome 12"/>
</dbReference>
<keyword evidence="1" id="KW-0238">DNA-binding</keyword>
<dbReference type="Gene3D" id="1.10.10.10">
    <property type="entry name" value="Winged helix-like DNA-binding domain superfamily/Winged helix DNA-binding domain"/>
    <property type="match status" value="1"/>
</dbReference>
<evidence type="ECO:0000313" key="6">
    <source>
        <dbReference type="RefSeq" id="XP_035869386.1"/>
    </source>
</evidence>
<dbReference type="GO" id="GO:0003677">
    <property type="term" value="F:DNA binding"/>
    <property type="evidence" value="ECO:0007669"/>
    <property type="project" value="UniProtKB-KW"/>
</dbReference>
<reference evidence="6" key="1">
    <citation type="submission" date="2025-08" db="UniProtKB">
        <authorList>
            <consortium name="RefSeq"/>
        </authorList>
    </citation>
    <scope>IDENTIFICATION</scope>
    <source>
        <tissue evidence="6">Muscle</tissue>
    </source>
</reference>
<dbReference type="Gene3D" id="1.10.10.60">
    <property type="entry name" value="Homeodomain-like"/>
    <property type="match status" value="1"/>
</dbReference>
<evidence type="ECO:0000256" key="2">
    <source>
        <dbReference type="ARBA" id="ARBA00023242"/>
    </source>
</evidence>
<sequence>MGKGRSPPRPVEAAGPRCCRERGQEETIVGTVVATVEGQEVQRSSRCMVRGGGMKTNPHLQVLGKAPLGGICLRHSAKRDRKSITLHVKLEVLRRFEEGEKLTQIARTLGLATSTVASIHVNKDKIRANSQAAIPISAKQQTRCRGVVMGHLERLLSLWIEEQKQHNLPVSTLLIQDKARHLFAQLQHEQGIGAQAETFGATMYY</sequence>
<accession>A0A7E6CRA9</accession>
<gene>
    <name evidence="6" type="primary">LOC118497797</name>
</gene>
<dbReference type="KEGG" id="pdic:118497797"/>
<dbReference type="RefSeq" id="XP_035869386.1">
    <property type="nucleotide sequence ID" value="XM_036013493.1"/>
</dbReference>
<evidence type="ECO:0000313" key="5">
    <source>
        <dbReference type="Proteomes" id="UP000504628"/>
    </source>
</evidence>
<feature type="domain" description="HTH CENPB-type" evidence="3">
    <location>
        <begin position="151"/>
        <end position="193"/>
    </location>
</feature>
<evidence type="ECO:0000256" key="1">
    <source>
        <dbReference type="ARBA" id="ARBA00023125"/>
    </source>
</evidence>
<keyword evidence="5" id="KW-1185">Reference proteome</keyword>
<dbReference type="OrthoDB" id="9680533at2759"/>
<feature type="domain" description="HTH psq-type" evidence="4">
    <location>
        <begin position="78"/>
        <end position="129"/>
    </location>
</feature>
<protein>
    <submittedName>
        <fullName evidence="6">CENPB DNA-binding domain-containing protein 1-like</fullName>
    </submittedName>
</protein>
<proteinExistence type="predicted"/>
<dbReference type="InterPro" id="IPR009057">
    <property type="entry name" value="Homeodomain-like_sf"/>
</dbReference>
<dbReference type="AlphaFoldDB" id="A0A7E6CRA9"/>
<dbReference type="GeneID" id="118497797"/>
<dbReference type="InParanoid" id="A0A7E6CRA9"/>
<keyword evidence="2" id="KW-0539">Nucleus</keyword>
<organism evidence="5 6">
    <name type="scientific">Phyllostomus discolor</name>
    <name type="common">pale spear-nosed bat</name>
    <dbReference type="NCBI Taxonomy" id="89673"/>
    <lineage>
        <taxon>Eukaryota</taxon>
        <taxon>Metazoa</taxon>
        <taxon>Chordata</taxon>
        <taxon>Craniata</taxon>
        <taxon>Vertebrata</taxon>
        <taxon>Euteleostomi</taxon>
        <taxon>Mammalia</taxon>
        <taxon>Eutheria</taxon>
        <taxon>Laurasiatheria</taxon>
        <taxon>Chiroptera</taxon>
        <taxon>Yangochiroptera</taxon>
        <taxon>Phyllostomidae</taxon>
        <taxon>Phyllostominae</taxon>
        <taxon>Phyllostomus</taxon>
    </lineage>
</organism>